<dbReference type="Proteomes" id="UP000001449">
    <property type="component" value="Chromosome 1"/>
</dbReference>
<dbReference type="HOGENOM" id="CLU_820136_0_0_1"/>
<dbReference type="InterPro" id="IPR011124">
    <property type="entry name" value="Znf_CW"/>
</dbReference>
<dbReference type="Pfam" id="PF07496">
    <property type="entry name" value="zf-CW"/>
    <property type="match status" value="1"/>
</dbReference>
<dbReference type="PROSITE" id="PS51050">
    <property type="entry name" value="ZF_CW"/>
    <property type="match status" value="1"/>
</dbReference>
<dbReference type="KEGG" id="tps:THAPSDRAFT_20997"/>
<evidence type="ECO:0000256" key="1">
    <source>
        <dbReference type="ARBA" id="ARBA00022723"/>
    </source>
</evidence>
<evidence type="ECO:0000256" key="4">
    <source>
        <dbReference type="SAM" id="MobiDB-lite"/>
    </source>
</evidence>
<protein>
    <recommendedName>
        <fullName evidence="5">CW-type domain-containing protein</fullName>
    </recommendedName>
</protein>
<keyword evidence="7" id="KW-1185">Reference proteome</keyword>
<keyword evidence="1" id="KW-0479">Metal-binding</keyword>
<evidence type="ECO:0000313" key="7">
    <source>
        <dbReference type="Proteomes" id="UP000001449"/>
    </source>
</evidence>
<dbReference type="GO" id="GO:0008270">
    <property type="term" value="F:zinc ion binding"/>
    <property type="evidence" value="ECO:0007669"/>
    <property type="project" value="UniProtKB-KW"/>
</dbReference>
<evidence type="ECO:0000256" key="3">
    <source>
        <dbReference type="ARBA" id="ARBA00022833"/>
    </source>
</evidence>
<name>B8BRY9_THAPS</name>
<dbReference type="Gene3D" id="3.30.40.100">
    <property type="match status" value="1"/>
</dbReference>
<dbReference type="GeneID" id="7445109"/>
<evidence type="ECO:0000256" key="2">
    <source>
        <dbReference type="ARBA" id="ARBA00022771"/>
    </source>
</evidence>
<feature type="compositionally biased region" description="Basic residues" evidence="4">
    <location>
        <begin position="116"/>
        <end position="125"/>
    </location>
</feature>
<dbReference type="AlphaFoldDB" id="B8BRY9"/>
<reference evidence="6 7" key="1">
    <citation type="journal article" date="2004" name="Science">
        <title>The genome of the diatom Thalassiosira pseudonana: ecology, evolution, and metabolism.</title>
        <authorList>
            <person name="Armbrust E.V."/>
            <person name="Berges J.A."/>
            <person name="Bowler C."/>
            <person name="Green B.R."/>
            <person name="Martinez D."/>
            <person name="Putnam N.H."/>
            <person name="Zhou S."/>
            <person name="Allen A.E."/>
            <person name="Apt K.E."/>
            <person name="Bechner M."/>
            <person name="Brzezinski M.A."/>
            <person name="Chaal B.K."/>
            <person name="Chiovitti A."/>
            <person name="Davis A.K."/>
            <person name="Demarest M.S."/>
            <person name="Detter J.C."/>
            <person name="Glavina T."/>
            <person name="Goodstein D."/>
            <person name="Hadi M.Z."/>
            <person name="Hellsten U."/>
            <person name="Hildebrand M."/>
            <person name="Jenkins B.D."/>
            <person name="Jurka J."/>
            <person name="Kapitonov V.V."/>
            <person name="Kroger N."/>
            <person name="Lau W.W."/>
            <person name="Lane T.W."/>
            <person name="Larimer F.W."/>
            <person name="Lippmeier J.C."/>
            <person name="Lucas S."/>
            <person name="Medina M."/>
            <person name="Montsant A."/>
            <person name="Obornik M."/>
            <person name="Parker M.S."/>
            <person name="Palenik B."/>
            <person name="Pazour G.J."/>
            <person name="Richardson P.M."/>
            <person name="Rynearson T.A."/>
            <person name="Saito M.A."/>
            <person name="Schwartz D.C."/>
            <person name="Thamatrakoln K."/>
            <person name="Valentin K."/>
            <person name="Vardi A."/>
            <person name="Wilkerson F.P."/>
            <person name="Rokhsar D.S."/>
        </authorList>
    </citation>
    <scope>NUCLEOTIDE SEQUENCE [LARGE SCALE GENOMIC DNA]</scope>
    <source>
        <strain evidence="6 7">CCMP1335</strain>
    </source>
</reference>
<dbReference type="RefSeq" id="XP_002286985.1">
    <property type="nucleotide sequence ID" value="XM_002286949.1"/>
</dbReference>
<accession>B8BRY9</accession>
<feature type="compositionally biased region" description="Acidic residues" evidence="4">
    <location>
        <begin position="131"/>
        <end position="142"/>
    </location>
</feature>
<organism evidence="6 7">
    <name type="scientific">Thalassiosira pseudonana</name>
    <name type="common">Marine diatom</name>
    <name type="synonym">Cyclotella nana</name>
    <dbReference type="NCBI Taxonomy" id="35128"/>
    <lineage>
        <taxon>Eukaryota</taxon>
        <taxon>Sar</taxon>
        <taxon>Stramenopiles</taxon>
        <taxon>Ochrophyta</taxon>
        <taxon>Bacillariophyta</taxon>
        <taxon>Coscinodiscophyceae</taxon>
        <taxon>Thalassiosirophycidae</taxon>
        <taxon>Thalassiosirales</taxon>
        <taxon>Thalassiosiraceae</taxon>
        <taxon>Thalassiosira</taxon>
    </lineage>
</organism>
<keyword evidence="3" id="KW-0862">Zinc</keyword>
<evidence type="ECO:0000313" key="6">
    <source>
        <dbReference type="EMBL" id="EED96626.1"/>
    </source>
</evidence>
<evidence type="ECO:0000259" key="5">
    <source>
        <dbReference type="PROSITE" id="PS51050"/>
    </source>
</evidence>
<dbReference type="InParanoid" id="B8BRY9"/>
<dbReference type="EMBL" id="CM000638">
    <property type="protein sequence ID" value="EED96626.1"/>
    <property type="molecule type" value="Genomic_DNA"/>
</dbReference>
<keyword evidence="2" id="KW-0863">Zinc-finger</keyword>
<feature type="region of interest" description="Disordered" evidence="4">
    <location>
        <begin position="36"/>
        <end position="156"/>
    </location>
</feature>
<dbReference type="PaxDb" id="35128-Thaps20997"/>
<dbReference type="eggNOG" id="ENOG502RWS7">
    <property type="taxonomic scope" value="Eukaryota"/>
</dbReference>
<sequence>MALARRFFWSMLYAHSHDLKLMAYPHTFTLRRARMSDTSSSKRLLNGVKAAAPKTSKSNASDVKAALAPDKPAKKSTKKKIETAVQKPVASKKQKIKGNKSNAASLPSSEPNNNSRKNRKNKPSLRRSNVDLDDDSSVEDEEVNKSKDYSNIPPEIGDEVAIKCPADPPYPEGWYSGVVIDIMIHGHEGAKIHAKGEKVKNYTLQIEWDGGGVEDLRNPEWRMKGDEPDKQGKISHRDAKLRPYFKYWVNRLSATADAERRLSRTRAGKNTRIDPDQKMEWIKCSNPNCGKWRPLPLCLKSSSVLETCEGKWYCVLNTWDEAMSSCSAPQETGYMPEEK</sequence>
<gene>
    <name evidence="6" type="ORF">THAPSDRAFT_20997</name>
</gene>
<reference evidence="6 7" key="2">
    <citation type="journal article" date="2008" name="Nature">
        <title>The Phaeodactylum genome reveals the evolutionary history of diatom genomes.</title>
        <authorList>
            <person name="Bowler C."/>
            <person name="Allen A.E."/>
            <person name="Badger J.H."/>
            <person name="Grimwood J."/>
            <person name="Jabbari K."/>
            <person name="Kuo A."/>
            <person name="Maheswari U."/>
            <person name="Martens C."/>
            <person name="Maumus F."/>
            <person name="Otillar R.P."/>
            <person name="Rayko E."/>
            <person name="Salamov A."/>
            <person name="Vandepoele K."/>
            <person name="Beszteri B."/>
            <person name="Gruber A."/>
            <person name="Heijde M."/>
            <person name="Katinka M."/>
            <person name="Mock T."/>
            <person name="Valentin K."/>
            <person name="Verret F."/>
            <person name="Berges J.A."/>
            <person name="Brownlee C."/>
            <person name="Cadoret J.P."/>
            <person name="Chiovitti A."/>
            <person name="Choi C.J."/>
            <person name="Coesel S."/>
            <person name="De Martino A."/>
            <person name="Detter J.C."/>
            <person name="Durkin C."/>
            <person name="Falciatore A."/>
            <person name="Fournet J."/>
            <person name="Haruta M."/>
            <person name="Huysman M.J."/>
            <person name="Jenkins B.D."/>
            <person name="Jiroutova K."/>
            <person name="Jorgensen R.E."/>
            <person name="Joubert Y."/>
            <person name="Kaplan A."/>
            <person name="Kroger N."/>
            <person name="Kroth P.G."/>
            <person name="La Roche J."/>
            <person name="Lindquist E."/>
            <person name="Lommer M."/>
            <person name="Martin-Jezequel V."/>
            <person name="Lopez P.J."/>
            <person name="Lucas S."/>
            <person name="Mangogna M."/>
            <person name="McGinnis K."/>
            <person name="Medlin L.K."/>
            <person name="Montsant A."/>
            <person name="Oudot-Le Secq M.P."/>
            <person name="Napoli C."/>
            <person name="Obornik M."/>
            <person name="Parker M.S."/>
            <person name="Petit J.L."/>
            <person name="Porcel B.M."/>
            <person name="Poulsen N."/>
            <person name="Robison M."/>
            <person name="Rychlewski L."/>
            <person name="Rynearson T.A."/>
            <person name="Schmutz J."/>
            <person name="Shapiro H."/>
            <person name="Siaut M."/>
            <person name="Stanley M."/>
            <person name="Sussman M.R."/>
            <person name="Taylor A.R."/>
            <person name="Vardi A."/>
            <person name="von Dassow P."/>
            <person name="Vyverman W."/>
            <person name="Willis A."/>
            <person name="Wyrwicz L.S."/>
            <person name="Rokhsar D.S."/>
            <person name="Weissenbach J."/>
            <person name="Armbrust E.V."/>
            <person name="Green B.R."/>
            <person name="Van de Peer Y."/>
            <person name="Grigoriev I.V."/>
        </authorList>
    </citation>
    <scope>NUCLEOTIDE SEQUENCE [LARGE SCALE GENOMIC DNA]</scope>
    <source>
        <strain evidence="6 7">CCMP1335</strain>
    </source>
</reference>
<proteinExistence type="predicted"/>
<feature type="domain" description="CW-type" evidence="5">
    <location>
        <begin position="275"/>
        <end position="334"/>
    </location>
</feature>